<organism evidence="2 3">
    <name type="scientific">Actinopolyspora saharensis</name>
    <dbReference type="NCBI Taxonomy" id="995062"/>
    <lineage>
        <taxon>Bacteria</taxon>
        <taxon>Bacillati</taxon>
        <taxon>Actinomycetota</taxon>
        <taxon>Actinomycetes</taxon>
        <taxon>Actinopolysporales</taxon>
        <taxon>Actinopolysporaceae</taxon>
        <taxon>Actinopolyspora</taxon>
    </lineage>
</organism>
<gene>
    <name evidence="2" type="ORF">SAMN04489718_2782</name>
</gene>
<feature type="transmembrane region" description="Helical" evidence="1">
    <location>
        <begin position="55"/>
        <end position="76"/>
    </location>
</feature>
<keyword evidence="1" id="KW-1133">Transmembrane helix</keyword>
<keyword evidence="1" id="KW-0812">Transmembrane</keyword>
<keyword evidence="3" id="KW-1185">Reference proteome</keyword>
<feature type="transmembrane region" description="Helical" evidence="1">
    <location>
        <begin position="129"/>
        <end position="149"/>
    </location>
</feature>
<feature type="transmembrane region" description="Helical" evidence="1">
    <location>
        <begin position="203"/>
        <end position="225"/>
    </location>
</feature>
<feature type="transmembrane region" description="Helical" evidence="1">
    <location>
        <begin position="237"/>
        <end position="256"/>
    </location>
</feature>
<name>A0A1H1F123_9ACTN</name>
<dbReference type="AlphaFoldDB" id="A0A1H1F123"/>
<evidence type="ECO:0000313" key="2">
    <source>
        <dbReference type="EMBL" id="SDQ94663.1"/>
    </source>
</evidence>
<dbReference type="EMBL" id="FNKO01000002">
    <property type="protein sequence ID" value="SDQ94663.1"/>
    <property type="molecule type" value="Genomic_DNA"/>
</dbReference>
<evidence type="ECO:0000313" key="3">
    <source>
        <dbReference type="Proteomes" id="UP000199301"/>
    </source>
</evidence>
<reference evidence="3" key="1">
    <citation type="submission" date="2016-10" db="EMBL/GenBank/DDBJ databases">
        <authorList>
            <person name="Varghese N."/>
            <person name="Submissions S."/>
        </authorList>
    </citation>
    <scope>NUCLEOTIDE SEQUENCE [LARGE SCALE GENOMIC DNA]</scope>
    <source>
        <strain evidence="3">DSM 45459</strain>
    </source>
</reference>
<accession>A0A1H1F123</accession>
<proteinExistence type="predicted"/>
<feature type="transmembrane region" description="Helical" evidence="1">
    <location>
        <begin position="30"/>
        <end position="49"/>
    </location>
</feature>
<feature type="transmembrane region" description="Helical" evidence="1">
    <location>
        <begin position="277"/>
        <end position="296"/>
    </location>
</feature>
<protein>
    <submittedName>
        <fullName evidence="2">Uncharacterized protein</fullName>
    </submittedName>
</protein>
<keyword evidence="1" id="KW-0472">Membrane</keyword>
<feature type="transmembrane region" description="Helical" evidence="1">
    <location>
        <begin position="316"/>
        <end position="337"/>
    </location>
</feature>
<evidence type="ECO:0000256" key="1">
    <source>
        <dbReference type="SAM" id="Phobius"/>
    </source>
</evidence>
<sequence>MRPADRSFLLRFLQVPPSLERELRTATRRAGAVSTVLAVLTGALVLALWGTANFVLVVEGLTALALLVSGSVLLTAPSHLARGHLNLALAEQTGRLTLLCWILTIVLAVPALIGVLVRSTSAVGSSPAALIVVLLLAVLAPVSAGFGHFGTRGLLPPTYGVLQRHHANGRAPGAIPSGAVEFPDSVNLPEREARRSRKAATRLGGVSTALSGTIAIALPVLAYWLPTGPYSFASSAVPYAVMAAMMALCSAILVWTGRGCVTACRLDVPSSTVKRRVLLTPLVFTVIMASSCYAMLTVNAAPPAASGGWNEHSAAAVAAFTALPFVAVVLAGVNYFAGRALFPSPVTLLRRFGPPPHWPRQ</sequence>
<dbReference type="RefSeq" id="WP_092524512.1">
    <property type="nucleotide sequence ID" value="NZ_FNKO01000002.1"/>
</dbReference>
<dbReference type="OrthoDB" id="9825679at2"/>
<feature type="transmembrane region" description="Helical" evidence="1">
    <location>
        <begin position="96"/>
        <end position="117"/>
    </location>
</feature>
<dbReference type="Proteomes" id="UP000199301">
    <property type="component" value="Unassembled WGS sequence"/>
</dbReference>